<keyword evidence="3" id="KW-1185">Reference proteome</keyword>
<reference evidence="2 3" key="1">
    <citation type="submission" date="2018-11" db="EMBL/GenBank/DDBJ databases">
        <authorList>
            <consortium name="Pathogen Informatics"/>
        </authorList>
    </citation>
    <scope>NUCLEOTIDE SEQUENCE [LARGE SCALE GENOMIC DNA]</scope>
</reference>
<dbReference type="AlphaFoldDB" id="A0A3P7M9Z8"/>
<gene>
    <name evidence="2" type="ORF">CGOC_LOCUS10325</name>
</gene>
<dbReference type="InterPro" id="IPR005302">
    <property type="entry name" value="MoCF_Sase_C"/>
</dbReference>
<feature type="domain" description="MOSC" evidence="1">
    <location>
        <begin position="145"/>
        <end position="229"/>
    </location>
</feature>
<dbReference type="PROSITE" id="PS51340">
    <property type="entry name" value="MOSC"/>
    <property type="match status" value="1"/>
</dbReference>
<organism evidence="2 3">
    <name type="scientific">Cylicostephanus goldi</name>
    <name type="common">Nematode worm</name>
    <dbReference type="NCBI Taxonomy" id="71465"/>
    <lineage>
        <taxon>Eukaryota</taxon>
        <taxon>Metazoa</taxon>
        <taxon>Ecdysozoa</taxon>
        <taxon>Nematoda</taxon>
        <taxon>Chromadorea</taxon>
        <taxon>Rhabditida</taxon>
        <taxon>Rhabditina</taxon>
        <taxon>Rhabditomorpha</taxon>
        <taxon>Strongyloidea</taxon>
        <taxon>Strongylidae</taxon>
        <taxon>Cylicostephanus</taxon>
    </lineage>
</organism>
<dbReference type="GO" id="GO:0003824">
    <property type="term" value="F:catalytic activity"/>
    <property type="evidence" value="ECO:0007669"/>
    <property type="project" value="InterPro"/>
</dbReference>
<evidence type="ECO:0000313" key="2">
    <source>
        <dbReference type="EMBL" id="VDN26194.1"/>
    </source>
</evidence>
<dbReference type="OrthoDB" id="420046at2759"/>
<dbReference type="EMBL" id="UYRV01110739">
    <property type="protein sequence ID" value="VDN26194.1"/>
    <property type="molecule type" value="Genomic_DNA"/>
</dbReference>
<accession>A0A3P7M9Z8</accession>
<dbReference type="Gene3D" id="3.90.1150.10">
    <property type="entry name" value="Aspartate Aminotransferase, domain 1"/>
    <property type="match status" value="1"/>
</dbReference>
<dbReference type="GO" id="GO:0030170">
    <property type="term" value="F:pyridoxal phosphate binding"/>
    <property type="evidence" value="ECO:0007669"/>
    <property type="project" value="InterPro"/>
</dbReference>
<dbReference type="Pfam" id="PF03473">
    <property type="entry name" value="MOSC"/>
    <property type="match status" value="1"/>
</dbReference>
<protein>
    <recommendedName>
        <fullName evidence="1">MOSC domain-containing protein</fullName>
    </recommendedName>
</protein>
<dbReference type="InterPro" id="IPR015422">
    <property type="entry name" value="PyrdxlP-dep_Trfase_small"/>
</dbReference>
<evidence type="ECO:0000259" key="1">
    <source>
        <dbReference type="PROSITE" id="PS51340"/>
    </source>
</evidence>
<dbReference type="GO" id="GO:0030151">
    <property type="term" value="F:molybdenum ion binding"/>
    <property type="evidence" value="ECO:0007669"/>
    <property type="project" value="InterPro"/>
</dbReference>
<proteinExistence type="predicted"/>
<name>A0A3P7M9Z8_CYLGO</name>
<dbReference type="Proteomes" id="UP000271889">
    <property type="component" value="Unassembled WGS sequence"/>
</dbReference>
<sequence length="229" mass="25715">MASLFGIDLRTGCFCNSGACQMYLEISNNQLRQYYEEGKECGDTRDVIDGRPTGAVRVSFGRQSTIEDVLVLEQMIDYCFLGFQPSTVIEYPLSIDHYTAAVSRLIVYPVKSCQGFDIEKYVDFIQINDESLELFDADNPSCSVTVPLQHDQISLQTGIVCTYKSLSNEAPYLVVNEASIKILADIVDLTIEETVDRFRPNIVVKGLPPFIEDTAKRMSIDGFQFEVEV</sequence>
<evidence type="ECO:0000313" key="3">
    <source>
        <dbReference type="Proteomes" id="UP000271889"/>
    </source>
</evidence>